<evidence type="ECO:0000256" key="3">
    <source>
        <dbReference type="ARBA" id="ARBA00023015"/>
    </source>
</evidence>
<sequence>MNFASLSGMPNEMPLLHCYYSDGHSQQLPVANAKFLHLDCVNPPPAVDQGCLPVMMAQPTADNDKKRKTNNDKTSLITGQSKEGKLSRHKKAHDVKNSKPGEELPAGYIHVRARRGEATDNHSLAERVRREKISERMKVLQSLVPGCEKVTGKALMLDEIINYVQSLQNQVEFLSMKLASVNPMLCSGAHYDNFVIQTETLGRSIIPPEMPSVGHTTDLQPIAFEDGTADCQPMGHWAHLFLQGQDPTSFPQVWSLSHKACPYG</sequence>
<dbReference type="SMART" id="SM00353">
    <property type="entry name" value="HLH"/>
    <property type="match status" value="1"/>
</dbReference>
<dbReference type="Proteomes" id="UP000734854">
    <property type="component" value="Unassembled WGS sequence"/>
</dbReference>
<comment type="similarity">
    <text evidence="2">Belongs to the bHLH protein family.</text>
</comment>
<evidence type="ECO:0000259" key="7">
    <source>
        <dbReference type="PROSITE" id="PS50888"/>
    </source>
</evidence>
<evidence type="ECO:0000256" key="4">
    <source>
        <dbReference type="ARBA" id="ARBA00023163"/>
    </source>
</evidence>
<dbReference type="AlphaFoldDB" id="A0A8J5HNS2"/>
<evidence type="ECO:0000313" key="8">
    <source>
        <dbReference type="EMBL" id="KAG6527768.1"/>
    </source>
</evidence>
<dbReference type="Pfam" id="PF00010">
    <property type="entry name" value="HLH"/>
    <property type="match status" value="1"/>
</dbReference>
<keyword evidence="9" id="KW-1185">Reference proteome</keyword>
<dbReference type="PANTHER" id="PTHR12565:SF431">
    <property type="entry name" value="TRANSCRIPTION FACTOR BHLH137"/>
    <property type="match status" value="1"/>
</dbReference>
<organism evidence="8 9">
    <name type="scientific">Zingiber officinale</name>
    <name type="common">Ginger</name>
    <name type="synonym">Amomum zingiber</name>
    <dbReference type="NCBI Taxonomy" id="94328"/>
    <lineage>
        <taxon>Eukaryota</taxon>
        <taxon>Viridiplantae</taxon>
        <taxon>Streptophyta</taxon>
        <taxon>Embryophyta</taxon>
        <taxon>Tracheophyta</taxon>
        <taxon>Spermatophyta</taxon>
        <taxon>Magnoliopsida</taxon>
        <taxon>Liliopsida</taxon>
        <taxon>Zingiberales</taxon>
        <taxon>Zingiberaceae</taxon>
        <taxon>Zingiber</taxon>
    </lineage>
</organism>
<evidence type="ECO:0000256" key="5">
    <source>
        <dbReference type="ARBA" id="ARBA00023242"/>
    </source>
</evidence>
<accession>A0A8J5HNS2</accession>
<dbReference type="EMBL" id="JACMSC010000003">
    <property type="protein sequence ID" value="KAG6527768.1"/>
    <property type="molecule type" value="Genomic_DNA"/>
</dbReference>
<evidence type="ECO:0000256" key="6">
    <source>
        <dbReference type="SAM" id="MobiDB-lite"/>
    </source>
</evidence>
<dbReference type="InterPro" id="IPR024097">
    <property type="entry name" value="bHLH_ZIP_TF"/>
</dbReference>
<gene>
    <name evidence="8" type="ORF">ZIOFF_009897</name>
</gene>
<proteinExistence type="inferred from homology"/>
<keyword evidence="3" id="KW-0805">Transcription regulation</keyword>
<dbReference type="CDD" id="cd18919">
    <property type="entry name" value="bHLH_AtBPE_like"/>
    <property type="match status" value="1"/>
</dbReference>
<dbReference type="GO" id="GO:0046983">
    <property type="term" value="F:protein dimerization activity"/>
    <property type="evidence" value="ECO:0007669"/>
    <property type="project" value="InterPro"/>
</dbReference>
<name>A0A8J5HNS2_ZINOF</name>
<dbReference type="PROSITE" id="PS50888">
    <property type="entry name" value="BHLH"/>
    <property type="match status" value="1"/>
</dbReference>
<dbReference type="GO" id="GO:0003700">
    <property type="term" value="F:DNA-binding transcription factor activity"/>
    <property type="evidence" value="ECO:0007669"/>
    <property type="project" value="TreeGrafter"/>
</dbReference>
<protein>
    <recommendedName>
        <fullName evidence="7">BHLH domain-containing protein</fullName>
    </recommendedName>
</protein>
<feature type="region of interest" description="Disordered" evidence="6">
    <location>
        <begin position="59"/>
        <end position="103"/>
    </location>
</feature>
<comment type="subcellular location">
    <subcellularLocation>
        <location evidence="1">Nucleus</location>
    </subcellularLocation>
</comment>
<dbReference type="Gene3D" id="4.10.280.10">
    <property type="entry name" value="Helix-loop-helix DNA-binding domain"/>
    <property type="match status" value="1"/>
</dbReference>
<feature type="domain" description="BHLH" evidence="7">
    <location>
        <begin position="117"/>
        <end position="167"/>
    </location>
</feature>
<dbReference type="InterPro" id="IPR011598">
    <property type="entry name" value="bHLH_dom"/>
</dbReference>
<feature type="compositionally biased region" description="Basic and acidic residues" evidence="6">
    <location>
        <begin position="62"/>
        <end position="71"/>
    </location>
</feature>
<dbReference type="GO" id="GO:0005634">
    <property type="term" value="C:nucleus"/>
    <property type="evidence" value="ECO:0007669"/>
    <property type="project" value="UniProtKB-SubCell"/>
</dbReference>
<dbReference type="PANTHER" id="PTHR12565">
    <property type="entry name" value="STEROL REGULATORY ELEMENT-BINDING PROTEIN"/>
    <property type="match status" value="1"/>
</dbReference>
<dbReference type="InterPro" id="IPR036638">
    <property type="entry name" value="HLH_DNA-bd_sf"/>
</dbReference>
<keyword evidence="4" id="KW-0804">Transcription</keyword>
<evidence type="ECO:0000256" key="1">
    <source>
        <dbReference type="ARBA" id="ARBA00004123"/>
    </source>
</evidence>
<evidence type="ECO:0000313" key="9">
    <source>
        <dbReference type="Proteomes" id="UP000734854"/>
    </source>
</evidence>
<dbReference type="FunFam" id="4.10.280.10:FF:000002">
    <property type="entry name" value="Basic helix-loop-helix transcription factor"/>
    <property type="match status" value="1"/>
</dbReference>
<dbReference type="SUPFAM" id="SSF47459">
    <property type="entry name" value="HLH, helix-loop-helix DNA-binding domain"/>
    <property type="match status" value="1"/>
</dbReference>
<evidence type="ECO:0000256" key="2">
    <source>
        <dbReference type="ARBA" id="ARBA00005510"/>
    </source>
</evidence>
<comment type="caution">
    <text evidence="8">The sequence shown here is derived from an EMBL/GenBank/DDBJ whole genome shotgun (WGS) entry which is preliminary data.</text>
</comment>
<reference evidence="8 9" key="1">
    <citation type="submission" date="2020-08" db="EMBL/GenBank/DDBJ databases">
        <title>Plant Genome Project.</title>
        <authorList>
            <person name="Zhang R.-G."/>
        </authorList>
    </citation>
    <scope>NUCLEOTIDE SEQUENCE [LARGE SCALE GENOMIC DNA]</scope>
    <source>
        <tissue evidence="8">Rhizome</tissue>
    </source>
</reference>
<keyword evidence="5" id="KW-0539">Nucleus</keyword>